<dbReference type="RefSeq" id="WP_027698369.1">
    <property type="nucleotide sequence ID" value="NZ_DF820485.1"/>
</dbReference>
<feature type="domain" description="Competence protein CoiA nuclease-like" evidence="1">
    <location>
        <begin position="6"/>
        <end position="101"/>
    </location>
</feature>
<evidence type="ECO:0000313" key="3">
    <source>
        <dbReference type="Proteomes" id="UP000030643"/>
    </source>
</evidence>
<dbReference type="eggNOG" id="COG4469">
    <property type="taxonomic scope" value="Bacteria"/>
</dbReference>
<protein>
    <submittedName>
        <fullName evidence="2">Competence protein CoiA</fullName>
    </submittedName>
</protein>
<organism evidence="2 3">
    <name type="scientific">Weissella oryzae (strain DSM 25784 / JCM 18191 / LMG 30913 / SG25)</name>
    <dbReference type="NCBI Taxonomy" id="1329250"/>
    <lineage>
        <taxon>Bacteria</taxon>
        <taxon>Bacillati</taxon>
        <taxon>Bacillota</taxon>
        <taxon>Bacilli</taxon>
        <taxon>Lactobacillales</taxon>
        <taxon>Lactobacillaceae</taxon>
        <taxon>Weissella</taxon>
    </lineage>
</organism>
<evidence type="ECO:0000313" key="2">
    <source>
        <dbReference type="EMBL" id="GAK30247.1"/>
    </source>
</evidence>
<dbReference type="OrthoDB" id="3784230at2"/>
<dbReference type="AlphaFoldDB" id="A0A069CS75"/>
<accession>A0A069CS75</accession>
<sequence length="262" mass="31391">MFQQGESQLHEWHKHQLANYFENIGYHVEIEAWIEMIKQRPDLLISNAKQAFAIEFQHSKISTALIKKRTVGYQKIGLTVIWIASEQLLAKQTVAVNWAKFGQCWGDDLVLFNWQQGKIWLKKWVWVNQLSQDKYLRNFQAICKQSFYADERLQSIVNRLYYQGRIIKNLPKEYHSPYLATKYLKMPSWLLNLDILLLLERKQSTIVELLNQLMPQYWLKTGAAELEFVQYVYLRHVLKVWLKRKIVRDQNGKFYLARPLVW</sequence>
<dbReference type="Proteomes" id="UP000030643">
    <property type="component" value="Unassembled WGS sequence"/>
</dbReference>
<reference evidence="3" key="1">
    <citation type="journal article" date="2014" name="Genome Announc.">
        <title>Draft genome sequence of Weissella oryzae SG25T, isolated from fermented rice grains.</title>
        <authorList>
            <person name="Tanizawa Y."/>
            <person name="Fujisawa T."/>
            <person name="Mochizuki T."/>
            <person name="Kaminuma E."/>
            <person name="Suzuki Y."/>
            <person name="Nakamura Y."/>
            <person name="Tohno M."/>
        </authorList>
    </citation>
    <scope>NUCLEOTIDE SEQUENCE [LARGE SCALE GENOMIC DNA]</scope>
    <source>
        <strain evidence="3">DSM 25784 / JCM 18191 / LMG 30913 / SG25</strain>
    </source>
</reference>
<keyword evidence="3" id="KW-1185">Reference proteome</keyword>
<dbReference type="STRING" id="1329250.WOSG25_020420"/>
<dbReference type="Pfam" id="PF06054">
    <property type="entry name" value="CoiA_nuc"/>
    <property type="match status" value="1"/>
</dbReference>
<dbReference type="InterPro" id="IPR010330">
    <property type="entry name" value="CoiA_nuc"/>
</dbReference>
<dbReference type="EMBL" id="DF820485">
    <property type="protein sequence ID" value="GAK30247.1"/>
    <property type="molecule type" value="Genomic_DNA"/>
</dbReference>
<proteinExistence type="predicted"/>
<gene>
    <name evidence="2" type="primary">coiA</name>
    <name evidence="2" type="ORF">WOSG25_020420</name>
</gene>
<evidence type="ECO:0000259" key="1">
    <source>
        <dbReference type="Pfam" id="PF06054"/>
    </source>
</evidence>
<name>A0A069CS75_WEIOS</name>